<keyword evidence="4" id="KW-1185">Reference proteome</keyword>
<evidence type="ECO:0000313" key="4">
    <source>
        <dbReference type="Proteomes" id="UP000594118"/>
    </source>
</evidence>
<dbReference type="EMBL" id="CP045201">
    <property type="protein sequence ID" value="QOL82449.1"/>
    <property type="molecule type" value="Genomic_DNA"/>
</dbReference>
<feature type="chain" id="PRO_5032267048" evidence="2">
    <location>
        <begin position="32"/>
        <end position="194"/>
    </location>
</feature>
<organism evidence="3 4">
    <name type="scientific">Pseudooceanicola spongiae</name>
    <dbReference type="NCBI Taxonomy" id="2613965"/>
    <lineage>
        <taxon>Bacteria</taxon>
        <taxon>Pseudomonadati</taxon>
        <taxon>Pseudomonadota</taxon>
        <taxon>Alphaproteobacteria</taxon>
        <taxon>Rhodobacterales</taxon>
        <taxon>Paracoccaceae</taxon>
        <taxon>Pseudooceanicola</taxon>
    </lineage>
</organism>
<name>A0A7L9WQB9_9RHOB</name>
<accession>A0A7L9WQB9</accession>
<proteinExistence type="predicted"/>
<gene>
    <name evidence="3" type="ORF">F3W81_17415</name>
</gene>
<dbReference type="KEGG" id="pshq:F3W81_17415"/>
<keyword evidence="2" id="KW-0732">Signal</keyword>
<feature type="signal peptide" evidence="2">
    <location>
        <begin position="1"/>
        <end position="31"/>
    </location>
</feature>
<dbReference type="Proteomes" id="UP000594118">
    <property type="component" value="Chromosome"/>
</dbReference>
<evidence type="ECO:0000256" key="1">
    <source>
        <dbReference type="SAM" id="MobiDB-lite"/>
    </source>
</evidence>
<sequence>MTTPAKRSLRRGLSVMTLLAMASLAAGPAQALSCLAPDVARSFDEAAQSDARYMVLLGTLDRGTPTVPERDLSNNSPEVVRLPALVKGLAMTEKGFSSGVEAQITMELGCTGPWCAQLPENGTVLAFIELTNNGPILRVNACGGHLFANPTKEQVARLESCQIDGCPVEDGAVGDSPAATPEIAPEVTPESDTK</sequence>
<protein>
    <submittedName>
        <fullName evidence="3">Uncharacterized protein</fullName>
    </submittedName>
</protein>
<evidence type="ECO:0000313" key="3">
    <source>
        <dbReference type="EMBL" id="QOL82449.1"/>
    </source>
</evidence>
<reference evidence="3 4" key="1">
    <citation type="submission" date="2019-10" db="EMBL/GenBank/DDBJ databases">
        <title>Pseudopuniceibacterium sp. HQ09 islated from Antarctica.</title>
        <authorList>
            <person name="Liao L."/>
            <person name="Su S."/>
            <person name="Chen B."/>
            <person name="Yu Y."/>
        </authorList>
    </citation>
    <scope>NUCLEOTIDE SEQUENCE [LARGE SCALE GENOMIC DNA]</scope>
    <source>
        <strain evidence="3 4">HQ09</strain>
    </source>
</reference>
<evidence type="ECO:0000256" key="2">
    <source>
        <dbReference type="SAM" id="SignalP"/>
    </source>
</evidence>
<dbReference type="RefSeq" id="WP_193080589.1">
    <property type="nucleotide sequence ID" value="NZ_CP045201.1"/>
</dbReference>
<dbReference type="AlphaFoldDB" id="A0A7L9WQB9"/>
<feature type="region of interest" description="Disordered" evidence="1">
    <location>
        <begin position="170"/>
        <end position="194"/>
    </location>
</feature>